<dbReference type="HOGENOM" id="CLU_063820_0_0_9"/>
<dbReference type="AlphaFoldDB" id="L0F8H2"/>
<reference evidence="2" key="1">
    <citation type="submission" date="2012-02" db="EMBL/GenBank/DDBJ databases">
        <title>Complete sequence of Desulfitobacterium dichloroeliminans LMG P-21439.</title>
        <authorList>
            <person name="Lucas S."/>
            <person name="Han J."/>
            <person name="Lapidus A."/>
            <person name="Cheng J.-F."/>
            <person name="Goodwin L."/>
            <person name="Pitluck S."/>
            <person name="Peters L."/>
            <person name="Ovchinnikova G."/>
            <person name="Teshima H."/>
            <person name="Detter J.C."/>
            <person name="Han C."/>
            <person name="Tapia R."/>
            <person name="Land M."/>
            <person name="Hauser L."/>
            <person name="Kyrpides N."/>
            <person name="Ivanova N."/>
            <person name="Pagani I."/>
            <person name="Kruse T."/>
            <person name="de Vos W.M."/>
            <person name="Boon N."/>
            <person name="Smidt H."/>
            <person name="Woyke T."/>
        </authorList>
    </citation>
    <scope>NUCLEOTIDE SEQUENCE [LARGE SCALE GENOMIC DNA]</scope>
    <source>
        <strain evidence="2">LMG P-21439 / DCA1</strain>
    </source>
</reference>
<dbReference type="RefSeq" id="WP_015262321.1">
    <property type="nucleotide sequence ID" value="NC_019903.1"/>
</dbReference>
<keyword evidence="2" id="KW-1185">Reference proteome</keyword>
<proteinExistence type="predicted"/>
<gene>
    <name evidence="1" type="ordered locus">Desdi_1886</name>
</gene>
<accession>L0F8H2</accession>
<dbReference type="STRING" id="871963.Desdi_1886"/>
<evidence type="ECO:0000313" key="2">
    <source>
        <dbReference type="Proteomes" id="UP000010797"/>
    </source>
</evidence>
<evidence type="ECO:0008006" key="3">
    <source>
        <dbReference type="Google" id="ProtNLM"/>
    </source>
</evidence>
<protein>
    <recommendedName>
        <fullName evidence="3">ATPase</fullName>
    </recommendedName>
</protein>
<name>L0F8H2_DESDL</name>
<dbReference type="Proteomes" id="UP000010797">
    <property type="component" value="Chromosome"/>
</dbReference>
<dbReference type="InterPro" id="IPR027417">
    <property type="entry name" value="P-loop_NTPase"/>
</dbReference>
<evidence type="ECO:0000313" key="1">
    <source>
        <dbReference type="EMBL" id="AGA69335.1"/>
    </source>
</evidence>
<sequence>MSKKPVIRKMFPGGVTYLGFHSYYNYLASTDATRIYIIKGGPGVGKSTFMKKIGEEMVKAGYDLEYHCCSSDNNSIDGIVIPELGIALLDGTSPHIVDPKTPGAVDEIINLGEYWDDSLIIPHKKDIIDCNKEISRCFQSAYFALKDAKNAMDEWEFYIQPYQNWQGINQIYLSLNRELYQASSCQGSGKIRRLFTWAHTPQGRTQYIDSLIQGMQTLYLLTGQAGTGKSSFLTRMAEDAKTLNYDIEIYHNALEPDKIDLLIIPELKTALAISSEHYAYIPEFSGAVVYLDFDRELDQLGLEVVEEYIDLCRIRVEHSLQRAQIHSQRAKKLHDKLERYYIPAMQFEAIDKKLNSVLDSIMKAANKNIHR</sequence>
<dbReference type="eggNOG" id="COG1674">
    <property type="taxonomic scope" value="Bacteria"/>
</dbReference>
<dbReference type="EMBL" id="CP003344">
    <property type="protein sequence ID" value="AGA69335.1"/>
    <property type="molecule type" value="Genomic_DNA"/>
</dbReference>
<organism evidence="1 2">
    <name type="scientific">Desulfitobacterium dichloroeliminans (strain LMG P-21439 / DCA1)</name>
    <dbReference type="NCBI Taxonomy" id="871963"/>
    <lineage>
        <taxon>Bacteria</taxon>
        <taxon>Bacillati</taxon>
        <taxon>Bacillota</taxon>
        <taxon>Clostridia</taxon>
        <taxon>Eubacteriales</taxon>
        <taxon>Desulfitobacteriaceae</taxon>
        <taxon>Desulfitobacterium</taxon>
    </lineage>
</organism>
<dbReference type="KEGG" id="ddl:Desdi_1886"/>
<dbReference type="OrthoDB" id="9781752at2"/>
<dbReference type="SUPFAM" id="SSF52540">
    <property type="entry name" value="P-loop containing nucleoside triphosphate hydrolases"/>
    <property type="match status" value="1"/>
</dbReference>